<dbReference type="InterPro" id="IPR009078">
    <property type="entry name" value="Ferritin-like_SF"/>
</dbReference>
<feature type="region of interest" description="Disordered" evidence="1">
    <location>
        <begin position="416"/>
        <end position="442"/>
    </location>
</feature>
<dbReference type="Pfam" id="PF13668">
    <property type="entry name" value="Ferritin_2"/>
    <property type="match status" value="1"/>
</dbReference>
<feature type="region of interest" description="Disordered" evidence="1">
    <location>
        <begin position="50"/>
        <end position="90"/>
    </location>
</feature>
<evidence type="ECO:0000313" key="4">
    <source>
        <dbReference type="Proteomes" id="UP000094819"/>
    </source>
</evidence>
<keyword evidence="2" id="KW-0732">Signal</keyword>
<dbReference type="SUPFAM" id="SSF47240">
    <property type="entry name" value="Ferritin-like"/>
    <property type="match status" value="1"/>
</dbReference>
<evidence type="ECO:0000313" key="3">
    <source>
        <dbReference type="EMBL" id="ODN94246.1"/>
    </source>
</evidence>
<feature type="compositionally biased region" description="Acidic residues" evidence="1">
    <location>
        <begin position="417"/>
        <end position="434"/>
    </location>
</feature>
<feature type="signal peptide" evidence="2">
    <location>
        <begin position="1"/>
        <end position="17"/>
    </location>
</feature>
<protein>
    <submittedName>
        <fullName evidence="3">Uncharacterized protein</fullName>
    </submittedName>
</protein>
<accession>A0A1E3J298</accession>
<comment type="caution">
    <text evidence="3">The sequence shown here is derived from an EMBL/GenBank/DDBJ whole genome shotgun (WGS) entry which is preliminary data.</text>
</comment>
<dbReference type="OrthoDB" id="1001765at2759"/>
<keyword evidence="4" id="KW-1185">Reference proteome</keyword>
<gene>
    <name evidence="3" type="ORF">L198_05102</name>
</gene>
<evidence type="ECO:0000256" key="2">
    <source>
        <dbReference type="SAM" id="SignalP"/>
    </source>
</evidence>
<feature type="chain" id="PRO_5009130158" evidence="2">
    <location>
        <begin position="18"/>
        <end position="442"/>
    </location>
</feature>
<sequence length="442" mass="44638">MYSSILVLFPLLPTLLATPLRIRQDVVGLSTPGADTAAAVSSTDSAASVSASSTESSSDSASATASSTDGAAASATASSTDSGSASASTADTSNDLTVVKFAALAENLENNFYNTALAKFNAQAFADAGFADGQSISDQLSVIGKDESTHLSTLQAVAKAMSADTADVDSCQFNFDSALTDVSTFLATARTLEFVGISAYLGGTTLIGDKSLLVNAAQITTVESRHNTVLNLFNSGSSVANAFDMALSPQQVLSIAGPFVSGGCDPVAALGLTPTPQLTVTNNGTVSPGDLVTFGGDGIKDVDQSGLFCNMIVGGSTEAINLAVGDCKVPDGLDGAVYLFLTNSSTPLSSNILNQDASILVAGPALAFIDSVENKASELLLSTSNNTAAASASSGKNMSLSTTSGKRVITITVDVTREDDEGGEDGEDGGEEDGLVSWFQGI</sequence>
<dbReference type="AlphaFoldDB" id="A0A1E3J298"/>
<evidence type="ECO:0000256" key="1">
    <source>
        <dbReference type="SAM" id="MobiDB-lite"/>
    </source>
</evidence>
<dbReference type="EMBL" id="AWGH01000015">
    <property type="protein sequence ID" value="ODN94246.1"/>
    <property type="molecule type" value="Genomic_DNA"/>
</dbReference>
<name>A0A1E3J298_9TREE</name>
<reference evidence="3 4" key="1">
    <citation type="submission" date="2016-06" db="EMBL/GenBank/DDBJ databases">
        <title>Evolution of pathogenesis and genome organization in the Tremellales.</title>
        <authorList>
            <person name="Cuomo C."/>
            <person name="Litvintseva A."/>
            <person name="Heitman J."/>
            <person name="Chen Y."/>
            <person name="Sun S."/>
            <person name="Springer D."/>
            <person name="Dromer F."/>
            <person name="Young S."/>
            <person name="Zeng Q."/>
            <person name="Chapman S."/>
            <person name="Gujja S."/>
            <person name="Saif S."/>
            <person name="Birren B."/>
        </authorList>
    </citation>
    <scope>NUCLEOTIDE SEQUENCE [LARGE SCALE GENOMIC DNA]</scope>
    <source>
        <strain evidence="3 4">CBS 7118</strain>
    </source>
</reference>
<organism evidence="3 4">
    <name type="scientific">Cryptococcus wingfieldii CBS 7118</name>
    <dbReference type="NCBI Taxonomy" id="1295528"/>
    <lineage>
        <taxon>Eukaryota</taxon>
        <taxon>Fungi</taxon>
        <taxon>Dikarya</taxon>
        <taxon>Basidiomycota</taxon>
        <taxon>Agaricomycotina</taxon>
        <taxon>Tremellomycetes</taxon>
        <taxon>Tremellales</taxon>
        <taxon>Cryptococcaceae</taxon>
        <taxon>Cryptococcus</taxon>
    </lineage>
</organism>
<dbReference type="Proteomes" id="UP000094819">
    <property type="component" value="Unassembled WGS sequence"/>
</dbReference>
<dbReference type="RefSeq" id="XP_019030777.1">
    <property type="nucleotide sequence ID" value="XM_019177196.1"/>
</dbReference>
<proteinExistence type="predicted"/>
<dbReference type="GeneID" id="30194315"/>